<evidence type="ECO:0000313" key="2">
    <source>
        <dbReference type="EMBL" id="SVC48710.1"/>
    </source>
</evidence>
<protein>
    <submittedName>
        <fullName evidence="2">Uncharacterized protein</fullName>
    </submittedName>
</protein>
<evidence type="ECO:0000256" key="1">
    <source>
        <dbReference type="SAM" id="Coils"/>
    </source>
</evidence>
<dbReference type="EMBL" id="UINC01093913">
    <property type="protein sequence ID" value="SVC48710.1"/>
    <property type="molecule type" value="Genomic_DNA"/>
</dbReference>
<proteinExistence type="predicted"/>
<sequence>MSEMKYILPALAIFAIAGIEMAYAENFTVEMTENGFSQTSLSIADGDSVTFVNTHVKANGNIEPHAISDPFASPYTELSYWILSNSETSHTYTLNCDGYEFFDRFFDVPSITIECGTSAPEYTGEYTLLSLQEELAEITADLNLAIEEAGTLQNSMTNLNGIIANLEYDVSERDTTITDLEVQLTQVETANDNLETEKADLIIERDGWKQLSDNWYAVALEQVRVMVEVLGL</sequence>
<dbReference type="InterPro" id="IPR008972">
    <property type="entry name" value="Cupredoxin"/>
</dbReference>
<organism evidence="2">
    <name type="scientific">marine metagenome</name>
    <dbReference type="NCBI Taxonomy" id="408172"/>
    <lineage>
        <taxon>unclassified sequences</taxon>
        <taxon>metagenomes</taxon>
        <taxon>ecological metagenomes</taxon>
    </lineage>
</organism>
<gene>
    <name evidence="2" type="ORF">METZ01_LOCUS301564</name>
</gene>
<keyword evidence="1" id="KW-0175">Coiled coil</keyword>
<feature type="coiled-coil region" evidence="1">
    <location>
        <begin position="177"/>
        <end position="211"/>
    </location>
</feature>
<name>A0A382MJ85_9ZZZZ</name>
<dbReference type="AlphaFoldDB" id="A0A382MJ85"/>
<reference evidence="2" key="1">
    <citation type="submission" date="2018-05" db="EMBL/GenBank/DDBJ databases">
        <authorList>
            <person name="Lanie J.A."/>
            <person name="Ng W.-L."/>
            <person name="Kazmierczak K.M."/>
            <person name="Andrzejewski T.M."/>
            <person name="Davidsen T.M."/>
            <person name="Wayne K.J."/>
            <person name="Tettelin H."/>
            <person name="Glass J.I."/>
            <person name="Rusch D."/>
            <person name="Podicherti R."/>
            <person name="Tsui H.-C.T."/>
            <person name="Winkler M.E."/>
        </authorList>
    </citation>
    <scope>NUCLEOTIDE SEQUENCE</scope>
</reference>
<accession>A0A382MJ85</accession>
<dbReference type="Gene3D" id="2.60.40.420">
    <property type="entry name" value="Cupredoxins - blue copper proteins"/>
    <property type="match status" value="1"/>
</dbReference>